<evidence type="ECO:0000256" key="1">
    <source>
        <dbReference type="ARBA" id="ARBA00006484"/>
    </source>
</evidence>
<dbReference type="Proteomes" id="UP000005324">
    <property type="component" value="Unassembled WGS sequence"/>
</dbReference>
<comment type="similarity">
    <text evidence="1">Belongs to the short-chain dehydrogenases/reductases (SDR) family.</text>
</comment>
<dbReference type="SUPFAM" id="SSF51735">
    <property type="entry name" value="NAD(P)-binding Rossmann-fold domains"/>
    <property type="match status" value="1"/>
</dbReference>
<dbReference type="RefSeq" id="WP_007002893.1">
    <property type="nucleotide sequence ID" value="NZ_GG770777.1"/>
</dbReference>
<reference evidence="3 4" key="1">
    <citation type="submission" date="2010-04" db="EMBL/GenBank/DDBJ databases">
        <authorList>
            <person name="Qin X."/>
            <person name="Bachman B."/>
            <person name="Battles P."/>
            <person name="Bell A."/>
            <person name="Bess C."/>
            <person name="Bickham C."/>
            <person name="Chaboub L."/>
            <person name="Chen D."/>
            <person name="Coyle M."/>
            <person name="Deiros D.R."/>
            <person name="Dinh H."/>
            <person name="Forbes L."/>
            <person name="Fowler G."/>
            <person name="Francisco L."/>
            <person name="Fu Q."/>
            <person name="Gubbala S."/>
            <person name="Hale W."/>
            <person name="Han Y."/>
            <person name="Hemphill L."/>
            <person name="Highlander S.K."/>
            <person name="Hirani K."/>
            <person name="Hogues M."/>
            <person name="Jackson L."/>
            <person name="Jakkamsetti A."/>
            <person name="Javaid M."/>
            <person name="Jiang H."/>
            <person name="Korchina V."/>
            <person name="Kovar C."/>
            <person name="Lara F."/>
            <person name="Lee S."/>
            <person name="Mata R."/>
            <person name="Mathew T."/>
            <person name="Moen C."/>
            <person name="Morales K."/>
            <person name="Munidasa M."/>
            <person name="Nazareth L."/>
            <person name="Ngo R."/>
            <person name="Nguyen L."/>
            <person name="Okwuonu G."/>
            <person name="Ongeri F."/>
            <person name="Patil S."/>
            <person name="Petrosino J."/>
            <person name="Pham C."/>
            <person name="Pham P."/>
            <person name="Pu L.-L."/>
            <person name="Puazo M."/>
            <person name="Raj R."/>
            <person name="Reid J."/>
            <person name="Rouhana J."/>
            <person name="Saada N."/>
            <person name="Shang Y."/>
            <person name="Simmons D."/>
            <person name="Thornton R."/>
            <person name="Warren J."/>
            <person name="Weissenberger G."/>
            <person name="Zhang J."/>
            <person name="Zhang L."/>
            <person name="Zhou C."/>
            <person name="Zhu D."/>
            <person name="Muzny D."/>
            <person name="Worley K."/>
            <person name="Gibbs R."/>
        </authorList>
    </citation>
    <scope>NUCLEOTIDE SEQUENCE [LARGE SCALE GENOMIC DNA]</scope>
    <source>
        <strain evidence="3 4">ATCC 49957</strain>
    </source>
</reference>
<accession>D5RS01</accession>
<dbReference type="GO" id="GO:0047936">
    <property type="term" value="F:glucose 1-dehydrogenase [NAD(P)+] activity"/>
    <property type="evidence" value="ECO:0007669"/>
    <property type="project" value="UniProtKB-EC"/>
</dbReference>
<dbReference type="HOGENOM" id="CLU_010194_1_0_5"/>
<dbReference type="Pfam" id="PF13561">
    <property type="entry name" value="adh_short_C2"/>
    <property type="match status" value="1"/>
</dbReference>
<evidence type="ECO:0000313" key="3">
    <source>
        <dbReference type="EMBL" id="EFH09927.1"/>
    </source>
</evidence>
<organism evidence="3 4">
    <name type="scientific">Pseudoroseomonas cervicalis ATCC 49957</name>
    <dbReference type="NCBI Taxonomy" id="525371"/>
    <lineage>
        <taxon>Bacteria</taxon>
        <taxon>Pseudomonadati</taxon>
        <taxon>Pseudomonadota</taxon>
        <taxon>Alphaproteobacteria</taxon>
        <taxon>Acetobacterales</taxon>
        <taxon>Roseomonadaceae</taxon>
        <taxon>Roseomonas</taxon>
    </lineage>
</organism>
<dbReference type="AlphaFoldDB" id="D5RS01"/>
<dbReference type="PROSITE" id="PS00061">
    <property type="entry name" value="ADH_SHORT"/>
    <property type="match status" value="1"/>
</dbReference>
<sequence>MSDTATPSPSPVALVTGAAHGIGAGIAARLRREGWRVVTADLKPGEAGSRHVIADIAEETAVDALIRGIAEGEGRLDALVCNAGIMIRKPIAELSLAEWHRVIDTNLTSTFLLVRAAHPLLKAARGSIVTIASTRARMSEADTESYSASKGGIVALTHALAVSLGPEVRANCISPGWIDVEGEALRDEDHAQHPCGRVGRVEDIASLAAWLVGPEAGFVTGADFVSDGGMTRKMIYAG</sequence>
<dbReference type="InterPro" id="IPR002347">
    <property type="entry name" value="SDR_fam"/>
</dbReference>
<name>D5RS01_9PROT</name>
<keyword evidence="2 3" id="KW-0560">Oxidoreductase</keyword>
<dbReference type="Gene3D" id="3.40.50.720">
    <property type="entry name" value="NAD(P)-binding Rossmann-like Domain"/>
    <property type="match status" value="1"/>
</dbReference>
<comment type="caution">
    <text evidence="3">The sequence shown here is derived from an EMBL/GenBank/DDBJ whole genome shotgun (WGS) entry which is preliminary data.</text>
</comment>
<proteinExistence type="inferred from homology"/>
<dbReference type="PRINTS" id="PR00080">
    <property type="entry name" value="SDRFAMILY"/>
</dbReference>
<keyword evidence="4" id="KW-1185">Reference proteome</keyword>
<protein>
    <submittedName>
        <fullName evidence="3">Putative oxidoreductase</fullName>
        <ecNumber evidence="3">1.1.1.47</ecNumber>
    </submittedName>
</protein>
<dbReference type="PANTHER" id="PTHR43639:SF1">
    <property type="entry name" value="SHORT-CHAIN DEHYDROGENASE_REDUCTASE FAMILY PROTEIN"/>
    <property type="match status" value="1"/>
</dbReference>
<dbReference type="FunFam" id="3.40.50.720:FF:000084">
    <property type="entry name" value="Short-chain dehydrogenase reductase"/>
    <property type="match status" value="1"/>
</dbReference>
<evidence type="ECO:0000256" key="2">
    <source>
        <dbReference type="ARBA" id="ARBA00023002"/>
    </source>
</evidence>
<dbReference type="PRINTS" id="PR00081">
    <property type="entry name" value="GDHRDH"/>
</dbReference>
<dbReference type="EC" id="1.1.1.47" evidence="3"/>
<gene>
    <name evidence="3" type="primary">gdhII</name>
    <name evidence="3" type="ORF">HMPREF0731_3863</name>
</gene>
<dbReference type="InterPro" id="IPR020904">
    <property type="entry name" value="Sc_DH/Rdtase_CS"/>
</dbReference>
<dbReference type="OrthoDB" id="9790146at2"/>
<dbReference type="InterPro" id="IPR036291">
    <property type="entry name" value="NAD(P)-bd_dom_sf"/>
</dbReference>
<dbReference type="PANTHER" id="PTHR43639">
    <property type="entry name" value="OXIDOREDUCTASE, SHORT-CHAIN DEHYDROGENASE/REDUCTASE FAMILY (AFU_ORTHOLOGUE AFUA_5G02870)"/>
    <property type="match status" value="1"/>
</dbReference>
<evidence type="ECO:0000313" key="4">
    <source>
        <dbReference type="Proteomes" id="UP000005324"/>
    </source>
</evidence>
<dbReference type="EMBL" id="ADVL01000722">
    <property type="protein sequence ID" value="EFH09927.1"/>
    <property type="molecule type" value="Genomic_DNA"/>
</dbReference>